<dbReference type="PANTHER" id="PTHR30269">
    <property type="entry name" value="TRANSMEMBRANE PROTEIN YFCA"/>
    <property type="match status" value="1"/>
</dbReference>
<evidence type="ECO:0000256" key="1">
    <source>
        <dbReference type="ARBA" id="ARBA00004651"/>
    </source>
</evidence>
<comment type="subcellular location">
    <subcellularLocation>
        <location evidence="1 8">Cell membrane</location>
        <topology evidence="1 8">Multi-pass membrane protein</topology>
    </subcellularLocation>
</comment>
<dbReference type="GO" id="GO:0005886">
    <property type="term" value="C:plasma membrane"/>
    <property type="evidence" value="ECO:0007669"/>
    <property type="project" value="UniProtKB-SubCell"/>
</dbReference>
<dbReference type="Proteomes" id="UP000257032">
    <property type="component" value="Unassembled WGS sequence"/>
</dbReference>
<accession>A0A3D8VPY2</accession>
<evidence type="ECO:0000313" key="10">
    <source>
        <dbReference type="Proteomes" id="UP000257032"/>
    </source>
</evidence>
<evidence type="ECO:0000256" key="4">
    <source>
        <dbReference type="ARBA" id="ARBA00022475"/>
    </source>
</evidence>
<evidence type="ECO:0000256" key="2">
    <source>
        <dbReference type="ARBA" id="ARBA00009142"/>
    </source>
</evidence>
<dbReference type="Pfam" id="PF01925">
    <property type="entry name" value="TauE"/>
    <property type="match status" value="1"/>
</dbReference>
<dbReference type="RefSeq" id="WP_115893877.1">
    <property type="nucleotide sequence ID" value="NZ_QTLC01000031.1"/>
</dbReference>
<feature type="transmembrane region" description="Helical" evidence="8">
    <location>
        <begin position="42"/>
        <end position="60"/>
    </location>
</feature>
<keyword evidence="4 8" id="KW-1003">Cell membrane</keyword>
<comment type="similarity">
    <text evidence="2 8">Belongs to the 4-toluene sulfonate uptake permease (TSUP) (TC 2.A.102) family.</text>
</comment>
<feature type="transmembrane region" description="Helical" evidence="8">
    <location>
        <begin position="187"/>
        <end position="204"/>
    </location>
</feature>
<evidence type="ECO:0000256" key="7">
    <source>
        <dbReference type="ARBA" id="ARBA00023136"/>
    </source>
</evidence>
<feature type="transmembrane region" description="Helical" evidence="8">
    <location>
        <begin position="72"/>
        <end position="89"/>
    </location>
</feature>
<feature type="transmembrane region" description="Helical" evidence="8">
    <location>
        <begin position="216"/>
        <end position="234"/>
    </location>
</feature>
<keyword evidence="7 8" id="KW-0472">Membrane</keyword>
<name>A0A3D8VPY2_9BACI</name>
<keyword evidence="6 8" id="KW-1133">Transmembrane helix</keyword>
<evidence type="ECO:0000256" key="3">
    <source>
        <dbReference type="ARBA" id="ARBA00022448"/>
    </source>
</evidence>
<dbReference type="PANTHER" id="PTHR30269:SF37">
    <property type="entry name" value="MEMBRANE TRANSPORTER PROTEIN"/>
    <property type="match status" value="1"/>
</dbReference>
<keyword evidence="5 8" id="KW-0812">Transmembrane</keyword>
<dbReference type="InterPro" id="IPR052017">
    <property type="entry name" value="TSUP"/>
</dbReference>
<gene>
    <name evidence="9" type="ORF">DXT76_07965</name>
</gene>
<evidence type="ECO:0000256" key="5">
    <source>
        <dbReference type="ARBA" id="ARBA00022692"/>
    </source>
</evidence>
<evidence type="ECO:0000256" key="6">
    <source>
        <dbReference type="ARBA" id="ARBA00022989"/>
    </source>
</evidence>
<dbReference type="InterPro" id="IPR002781">
    <property type="entry name" value="TM_pro_TauE-like"/>
</dbReference>
<reference evidence="9 10" key="1">
    <citation type="submission" date="2018-08" db="EMBL/GenBank/DDBJ databases">
        <title>Genome sequence of strict halophilic Halobacillus trueperi SS1 isolated from Lunsu, a salty water body of North West Himalayas.</title>
        <authorList>
            <person name="Gupta S."/>
            <person name="Sharma P."/>
            <person name="Dev K."/>
            <person name="Baumler D."/>
            <person name="Sourirajan A."/>
        </authorList>
    </citation>
    <scope>NUCLEOTIDE SEQUENCE [LARGE SCALE GENOMIC DNA]</scope>
    <source>
        <strain evidence="9 10">SS1</strain>
    </source>
</reference>
<feature type="transmembrane region" description="Helical" evidence="8">
    <location>
        <begin position="95"/>
        <end position="112"/>
    </location>
</feature>
<proteinExistence type="inferred from homology"/>
<dbReference type="AlphaFoldDB" id="A0A3D8VPY2"/>
<comment type="caution">
    <text evidence="9">The sequence shown here is derived from an EMBL/GenBank/DDBJ whole genome shotgun (WGS) entry which is preliminary data.</text>
</comment>
<organism evidence="9 10">
    <name type="scientific">Halobacillus trueperi</name>
    <dbReference type="NCBI Taxonomy" id="156205"/>
    <lineage>
        <taxon>Bacteria</taxon>
        <taxon>Bacillati</taxon>
        <taxon>Bacillota</taxon>
        <taxon>Bacilli</taxon>
        <taxon>Bacillales</taxon>
        <taxon>Bacillaceae</taxon>
        <taxon>Halobacillus</taxon>
    </lineage>
</organism>
<sequence>MEVVAFIIIILIASVLQTSTGFGFSIMATPFLLLLFEPAEAIQINLILSLVISSALIMKIKKDIDLGILKRFVTGSVIGLAIGIAVFLHMDMNRLKMGVALMIIALTIMLILKFRMNQSKERDLLIGGISGSLTTSIGVPGPPILLYFSGTDTPKEIVRGTTLAFYLFIYFVSLIIQVVFAGTSKTTWVSSLWALPLVFLGLYLGGKLFKWIDQKVFRLFTYIILLFTGIYLLSESVGSL</sequence>
<dbReference type="EMBL" id="QTLC01000031">
    <property type="protein sequence ID" value="RDY71375.1"/>
    <property type="molecule type" value="Genomic_DNA"/>
</dbReference>
<keyword evidence="3" id="KW-0813">Transport</keyword>
<feature type="transmembrane region" description="Helical" evidence="8">
    <location>
        <begin position="163"/>
        <end position="181"/>
    </location>
</feature>
<protein>
    <recommendedName>
        <fullName evidence="8">Probable membrane transporter protein</fullName>
    </recommendedName>
</protein>
<evidence type="ECO:0000313" key="9">
    <source>
        <dbReference type="EMBL" id="RDY71375.1"/>
    </source>
</evidence>
<evidence type="ECO:0000256" key="8">
    <source>
        <dbReference type="RuleBase" id="RU363041"/>
    </source>
</evidence>